<evidence type="ECO:0000256" key="3">
    <source>
        <dbReference type="SAM" id="MobiDB-lite"/>
    </source>
</evidence>
<keyword evidence="2" id="KW-0663">Pyridoxal phosphate</keyword>
<feature type="compositionally biased region" description="Low complexity" evidence="3">
    <location>
        <begin position="84"/>
        <end position="104"/>
    </location>
</feature>
<name>A0A452Y431_AEGTS</name>
<dbReference type="InterPro" id="IPR050478">
    <property type="entry name" value="Ethylene_sulfur-biosynth"/>
</dbReference>
<dbReference type="GO" id="GO:0008483">
    <property type="term" value="F:transaminase activity"/>
    <property type="evidence" value="ECO:0007669"/>
    <property type="project" value="TreeGrafter"/>
</dbReference>
<feature type="domain" description="Alliinase C-terminal" evidence="4">
    <location>
        <begin position="1"/>
        <end position="65"/>
    </location>
</feature>
<evidence type="ECO:0000256" key="2">
    <source>
        <dbReference type="ARBA" id="ARBA00022898"/>
    </source>
</evidence>
<organism evidence="5 6">
    <name type="scientific">Aegilops tauschii subsp. strangulata</name>
    <name type="common">Goatgrass</name>
    <dbReference type="NCBI Taxonomy" id="200361"/>
    <lineage>
        <taxon>Eukaryota</taxon>
        <taxon>Viridiplantae</taxon>
        <taxon>Streptophyta</taxon>
        <taxon>Embryophyta</taxon>
        <taxon>Tracheophyta</taxon>
        <taxon>Spermatophyta</taxon>
        <taxon>Magnoliopsida</taxon>
        <taxon>Liliopsida</taxon>
        <taxon>Poales</taxon>
        <taxon>Poaceae</taxon>
        <taxon>BOP clade</taxon>
        <taxon>Pooideae</taxon>
        <taxon>Triticodae</taxon>
        <taxon>Triticeae</taxon>
        <taxon>Triticinae</taxon>
        <taxon>Aegilops</taxon>
    </lineage>
</organism>
<dbReference type="GO" id="GO:0016846">
    <property type="term" value="F:carbon-sulfur lyase activity"/>
    <property type="evidence" value="ECO:0007669"/>
    <property type="project" value="InterPro"/>
</dbReference>
<dbReference type="InterPro" id="IPR006948">
    <property type="entry name" value="Alliinase_C"/>
</dbReference>
<feature type="compositionally biased region" description="Pro residues" evidence="3">
    <location>
        <begin position="135"/>
        <end position="144"/>
    </location>
</feature>
<dbReference type="Proteomes" id="UP000015105">
    <property type="component" value="Chromosome 1D"/>
</dbReference>
<feature type="compositionally biased region" description="Low complexity" evidence="3">
    <location>
        <begin position="110"/>
        <end position="124"/>
    </location>
</feature>
<evidence type="ECO:0000313" key="5">
    <source>
        <dbReference type="EnsemblPlants" id="AET1Gv20282100.3"/>
    </source>
</evidence>
<reference evidence="6" key="2">
    <citation type="journal article" date="2017" name="Nat. Plants">
        <title>The Aegilops tauschii genome reveals multiple impacts of transposons.</title>
        <authorList>
            <person name="Zhao G."/>
            <person name="Zou C."/>
            <person name="Li K."/>
            <person name="Wang K."/>
            <person name="Li T."/>
            <person name="Gao L."/>
            <person name="Zhang X."/>
            <person name="Wang H."/>
            <person name="Yang Z."/>
            <person name="Liu X."/>
            <person name="Jiang W."/>
            <person name="Mao L."/>
            <person name="Kong X."/>
            <person name="Jiao Y."/>
            <person name="Jia J."/>
        </authorList>
    </citation>
    <scope>NUCLEOTIDE SEQUENCE [LARGE SCALE GENOMIC DNA]</scope>
    <source>
        <strain evidence="6">cv. AL8/78</strain>
    </source>
</reference>
<dbReference type="GO" id="GO:0006520">
    <property type="term" value="P:amino acid metabolic process"/>
    <property type="evidence" value="ECO:0007669"/>
    <property type="project" value="TreeGrafter"/>
</dbReference>
<sequence length="236" mass="25259">IEPVCSPNNPDGAIRDAVLSSEYGKAIHDLVYYWPQYTPITGAAAHDVMLFTMSKVTGHAGARLGGGRSSRTATWPRRWSTSWTRAPSARPRTRSSAPPRSSPLSPTPTAPARTTRGSASSTSRGDAWGSAGGPCAPPWRPPAPSASRRRPPATATSPSKPWQVTPVLYIIRVAALREGWRGGLRRVPARPQHRGAGQGAVRGRRQVRQGQHAGQGRCVGPAHSAPLLHNMITNLR</sequence>
<keyword evidence="6" id="KW-1185">Reference proteome</keyword>
<reference evidence="5" key="3">
    <citation type="journal article" date="2017" name="Nature">
        <title>Genome sequence of the progenitor of the wheat D genome Aegilops tauschii.</title>
        <authorList>
            <person name="Luo M.C."/>
            <person name="Gu Y.Q."/>
            <person name="Puiu D."/>
            <person name="Wang H."/>
            <person name="Twardziok S.O."/>
            <person name="Deal K.R."/>
            <person name="Huo N."/>
            <person name="Zhu T."/>
            <person name="Wang L."/>
            <person name="Wang Y."/>
            <person name="McGuire P.E."/>
            <person name="Liu S."/>
            <person name="Long H."/>
            <person name="Ramasamy R.K."/>
            <person name="Rodriguez J.C."/>
            <person name="Van S.L."/>
            <person name="Yuan L."/>
            <person name="Wang Z."/>
            <person name="Xia Z."/>
            <person name="Xiao L."/>
            <person name="Anderson O.D."/>
            <person name="Ouyang S."/>
            <person name="Liang Y."/>
            <person name="Zimin A.V."/>
            <person name="Pertea G."/>
            <person name="Qi P."/>
            <person name="Bennetzen J.L."/>
            <person name="Dai X."/>
            <person name="Dawson M.W."/>
            <person name="Muller H.G."/>
            <person name="Kugler K."/>
            <person name="Rivarola-Duarte L."/>
            <person name="Spannagl M."/>
            <person name="Mayer K.F.X."/>
            <person name="Lu F.H."/>
            <person name="Bevan M.W."/>
            <person name="Leroy P."/>
            <person name="Li P."/>
            <person name="You F.M."/>
            <person name="Sun Q."/>
            <person name="Liu Z."/>
            <person name="Lyons E."/>
            <person name="Wicker T."/>
            <person name="Salzberg S.L."/>
            <person name="Devos K.M."/>
            <person name="Dvorak J."/>
        </authorList>
    </citation>
    <scope>NUCLEOTIDE SEQUENCE [LARGE SCALE GENOMIC DNA]</scope>
    <source>
        <strain evidence="5">cv. AL8/78</strain>
    </source>
</reference>
<protein>
    <recommendedName>
        <fullName evidence="4">Alliinase C-terminal domain-containing protein</fullName>
    </recommendedName>
</protein>
<dbReference type="Gramene" id="AET1Gv20282100.3">
    <property type="protein sequence ID" value="AET1Gv20282100.3"/>
    <property type="gene ID" value="AET1Gv20282100"/>
</dbReference>
<proteinExistence type="predicted"/>
<feature type="region of interest" description="Disordered" evidence="3">
    <location>
        <begin position="59"/>
        <end position="160"/>
    </location>
</feature>
<dbReference type="PANTHER" id="PTHR43795:SF49">
    <property type="entry name" value="ALLIIN LYASE"/>
    <property type="match status" value="1"/>
</dbReference>
<comment type="cofactor">
    <cofactor evidence="1">
        <name>pyridoxal 5'-phosphate</name>
        <dbReference type="ChEBI" id="CHEBI:597326"/>
    </cofactor>
</comment>
<evidence type="ECO:0000259" key="4">
    <source>
        <dbReference type="Pfam" id="PF04864"/>
    </source>
</evidence>
<dbReference type="AlphaFoldDB" id="A0A452Y431"/>
<evidence type="ECO:0000313" key="6">
    <source>
        <dbReference type="Proteomes" id="UP000015105"/>
    </source>
</evidence>
<reference evidence="5" key="4">
    <citation type="submission" date="2019-03" db="UniProtKB">
        <authorList>
            <consortium name="EnsemblPlants"/>
        </authorList>
    </citation>
    <scope>IDENTIFICATION</scope>
</reference>
<dbReference type="Gene3D" id="3.40.640.10">
    <property type="entry name" value="Type I PLP-dependent aspartate aminotransferase-like (Major domain)"/>
    <property type="match status" value="1"/>
</dbReference>
<reference evidence="6" key="1">
    <citation type="journal article" date="2014" name="Science">
        <title>Ancient hybridizations among the ancestral genomes of bread wheat.</title>
        <authorList>
            <consortium name="International Wheat Genome Sequencing Consortium,"/>
            <person name="Marcussen T."/>
            <person name="Sandve S.R."/>
            <person name="Heier L."/>
            <person name="Spannagl M."/>
            <person name="Pfeifer M."/>
            <person name="Jakobsen K.S."/>
            <person name="Wulff B.B."/>
            <person name="Steuernagel B."/>
            <person name="Mayer K.F."/>
            <person name="Olsen O.A."/>
        </authorList>
    </citation>
    <scope>NUCLEOTIDE SEQUENCE [LARGE SCALE GENOMIC DNA]</scope>
    <source>
        <strain evidence="6">cv. AL8/78</strain>
    </source>
</reference>
<dbReference type="InterPro" id="IPR015421">
    <property type="entry name" value="PyrdxlP-dep_Trfase_major"/>
</dbReference>
<reference evidence="5" key="5">
    <citation type="journal article" date="2021" name="G3 (Bethesda)">
        <title>Aegilops tauschii genome assembly Aet v5.0 features greater sequence contiguity and improved annotation.</title>
        <authorList>
            <person name="Wang L."/>
            <person name="Zhu T."/>
            <person name="Rodriguez J.C."/>
            <person name="Deal K.R."/>
            <person name="Dubcovsky J."/>
            <person name="McGuire P.E."/>
            <person name="Lux T."/>
            <person name="Spannagl M."/>
            <person name="Mayer K.F.X."/>
            <person name="Baldrich P."/>
            <person name="Meyers B.C."/>
            <person name="Huo N."/>
            <person name="Gu Y.Q."/>
            <person name="Zhou H."/>
            <person name="Devos K.M."/>
            <person name="Bennetzen J.L."/>
            <person name="Unver T."/>
            <person name="Budak H."/>
            <person name="Gulick P.J."/>
            <person name="Galiba G."/>
            <person name="Kalapos B."/>
            <person name="Nelson D.R."/>
            <person name="Li P."/>
            <person name="You F.M."/>
            <person name="Luo M.C."/>
            <person name="Dvorak J."/>
        </authorList>
    </citation>
    <scope>NUCLEOTIDE SEQUENCE [LARGE SCALE GENOMIC DNA]</scope>
    <source>
        <strain evidence="5">cv. AL8/78</strain>
    </source>
</reference>
<evidence type="ECO:0000256" key="1">
    <source>
        <dbReference type="ARBA" id="ARBA00001933"/>
    </source>
</evidence>
<dbReference type="SUPFAM" id="SSF53383">
    <property type="entry name" value="PLP-dependent transferases"/>
    <property type="match status" value="1"/>
</dbReference>
<dbReference type="Pfam" id="PF04864">
    <property type="entry name" value="Alliinase_C"/>
    <property type="match status" value="1"/>
</dbReference>
<dbReference type="EnsemblPlants" id="AET1Gv20282100.3">
    <property type="protein sequence ID" value="AET1Gv20282100.3"/>
    <property type="gene ID" value="AET1Gv20282100"/>
</dbReference>
<accession>A0A452Y431</accession>
<dbReference type="InterPro" id="IPR015424">
    <property type="entry name" value="PyrdxlP-dep_Trfase"/>
</dbReference>
<dbReference type="PANTHER" id="PTHR43795">
    <property type="entry name" value="BIFUNCTIONAL ASPARTATE AMINOTRANSFERASE AND GLUTAMATE/ASPARTATE-PREPHENATE AMINOTRANSFERASE-RELATED"/>
    <property type="match status" value="1"/>
</dbReference>